<dbReference type="RefSeq" id="WP_184743331.1">
    <property type="nucleotide sequence ID" value="NZ_JACHGJ010000001.1"/>
</dbReference>
<dbReference type="AlphaFoldDB" id="A0A841R6S4"/>
<sequence>MAQNFEEILGKLDSYVERIANLKDIFLANLVMLSEIPAPTFMEEERRNFILERFTDYELQNCSVDEKSNALAVIPGKTGEGNILLCAHMDTVFPENTDTTVSIQPNLVSGPGVADNGAGLAALVTLPLILKELDLQFNSNIILIGTSRSLGKGDLEGLRFFLDHSQMSINSGICIEGVQLGRISYSSIGMLRGELTYKIPEEYDWTRFNSVGAIVNMTEMISRILEIPLPGRPRTSINLGSVEAGSSYNMQAMKAKLKFEIRSEAEEMVESLAEEIGNLADEMSSKTDSEVTFREVARRKPGGTLFSHPLNSRSRDILNHLGIKPRFSPSTSELAAFIDKEIPAITMGITTGENLGELDESIQIEPLYTGLAQLVALIEAIDGGYTNAN</sequence>
<comment type="caution">
    <text evidence="6">The sequence shown here is derived from an EMBL/GenBank/DDBJ whole genome shotgun (WGS) entry which is preliminary data.</text>
</comment>
<reference evidence="6 7" key="1">
    <citation type="submission" date="2020-08" db="EMBL/GenBank/DDBJ databases">
        <title>Genomic Encyclopedia of Type Strains, Phase IV (KMG-IV): sequencing the most valuable type-strain genomes for metagenomic binning, comparative biology and taxonomic classification.</title>
        <authorList>
            <person name="Goeker M."/>
        </authorList>
    </citation>
    <scope>NUCLEOTIDE SEQUENCE [LARGE SCALE GENOMIC DNA]</scope>
    <source>
        <strain evidence="6 7">DSM 2461</strain>
    </source>
</reference>
<proteinExistence type="predicted"/>
<dbReference type="InterPro" id="IPR036264">
    <property type="entry name" value="Bact_exopeptidase_dim_dom"/>
</dbReference>
<accession>A0A841R6S4</accession>
<dbReference type="InterPro" id="IPR002933">
    <property type="entry name" value="Peptidase_M20"/>
</dbReference>
<comment type="cofactor">
    <cofactor evidence="1">
        <name>Zn(2+)</name>
        <dbReference type="ChEBI" id="CHEBI:29105"/>
    </cofactor>
</comment>
<dbReference type="SUPFAM" id="SSF53187">
    <property type="entry name" value="Zn-dependent exopeptidases"/>
    <property type="match status" value="1"/>
</dbReference>
<dbReference type="InterPro" id="IPR011650">
    <property type="entry name" value="Peptidase_M20_dimer"/>
</dbReference>
<dbReference type="EMBL" id="JACHGJ010000001">
    <property type="protein sequence ID" value="MBB6478897.1"/>
    <property type="molecule type" value="Genomic_DNA"/>
</dbReference>
<dbReference type="InterPro" id="IPR050072">
    <property type="entry name" value="Peptidase_M20A"/>
</dbReference>
<dbReference type="Proteomes" id="UP000587760">
    <property type="component" value="Unassembled WGS sequence"/>
</dbReference>
<dbReference type="InterPro" id="IPR001261">
    <property type="entry name" value="ArgE/DapE_CS"/>
</dbReference>
<dbReference type="PROSITE" id="PS00758">
    <property type="entry name" value="ARGE_DAPE_CPG2_1"/>
    <property type="match status" value="1"/>
</dbReference>
<evidence type="ECO:0000256" key="1">
    <source>
        <dbReference type="ARBA" id="ARBA00001947"/>
    </source>
</evidence>
<dbReference type="GO" id="GO:0016787">
    <property type="term" value="F:hydrolase activity"/>
    <property type="evidence" value="ECO:0007669"/>
    <property type="project" value="UniProtKB-KW"/>
</dbReference>
<dbReference type="Gene3D" id="3.40.630.10">
    <property type="entry name" value="Zn peptidases"/>
    <property type="match status" value="1"/>
</dbReference>
<dbReference type="Pfam" id="PF01546">
    <property type="entry name" value="Peptidase_M20"/>
    <property type="match status" value="1"/>
</dbReference>
<evidence type="ECO:0000256" key="2">
    <source>
        <dbReference type="ARBA" id="ARBA00022723"/>
    </source>
</evidence>
<dbReference type="PANTHER" id="PTHR43808">
    <property type="entry name" value="ACETYLORNITHINE DEACETYLASE"/>
    <property type="match status" value="1"/>
</dbReference>
<evidence type="ECO:0000259" key="5">
    <source>
        <dbReference type="Pfam" id="PF07687"/>
    </source>
</evidence>
<gene>
    <name evidence="6" type="ORF">HNR50_000530</name>
</gene>
<name>A0A841R6S4_9SPIO</name>
<evidence type="ECO:0000313" key="7">
    <source>
        <dbReference type="Proteomes" id="UP000587760"/>
    </source>
</evidence>
<dbReference type="PANTHER" id="PTHR43808:SF17">
    <property type="entry name" value="PEPTIDASE M20"/>
    <property type="match status" value="1"/>
</dbReference>
<dbReference type="Gene3D" id="3.30.70.360">
    <property type="match status" value="1"/>
</dbReference>
<keyword evidence="2" id="KW-0479">Metal-binding</keyword>
<evidence type="ECO:0000256" key="3">
    <source>
        <dbReference type="ARBA" id="ARBA00022801"/>
    </source>
</evidence>
<dbReference type="GO" id="GO:0046872">
    <property type="term" value="F:metal ion binding"/>
    <property type="evidence" value="ECO:0007669"/>
    <property type="project" value="UniProtKB-KW"/>
</dbReference>
<keyword evidence="4" id="KW-0862">Zinc</keyword>
<feature type="domain" description="Peptidase M20 dimerisation" evidence="5">
    <location>
        <begin position="211"/>
        <end position="283"/>
    </location>
</feature>
<evidence type="ECO:0000313" key="6">
    <source>
        <dbReference type="EMBL" id="MBB6478897.1"/>
    </source>
</evidence>
<dbReference type="Pfam" id="PF07687">
    <property type="entry name" value="M20_dimer"/>
    <property type="match status" value="1"/>
</dbReference>
<evidence type="ECO:0000256" key="4">
    <source>
        <dbReference type="ARBA" id="ARBA00022833"/>
    </source>
</evidence>
<keyword evidence="3" id="KW-0378">Hydrolase</keyword>
<dbReference type="SUPFAM" id="SSF55031">
    <property type="entry name" value="Bacterial exopeptidase dimerisation domain"/>
    <property type="match status" value="1"/>
</dbReference>
<organism evidence="6 7">
    <name type="scientific">Spirochaeta isovalerica</name>
    <dbReference type="NCBI Taxonomy" id="150"/>
    <lineage>
        <taxon>Bacteria</taxon>
        <taxon>Pseudomonadati</taxon>
        <taxon>Spirochaetota</taxon>
        <taxon>Spirochaetia</taxon>
        <taxon>Spirochaetales</taxon>
        <taxon>Spirochaetaceae</taxon>
        <taxon>Spirochaeta</taxon>
    </lineage>
</organism>
<keyword evidence="7" id="KW-1185">Reference proteome</keyword>
<protein>
    <submittedName>
        <fullName evidence="6">Acetylornithine deacetylase/succinyl-diaminopimelate desuccinylase-like protein</fullName>
    </submittedName>
</protein>